<name>A0ACB7T6D3_HYAAI</name>
<keyword evidence="2" id="KW-1185">Reference proteome</keyword>
<protein>
    <submittedName>
        <fullName evidence="1">Uncharacterized protein</fullName>
    </submittedName>
</protein>
<evidence type="ECO:0000313" key="2">
    <source>
        <dbReference type="Proteomes" id="UP000821845"/>
    </source>
</evidence>
<comment type="caution">
    <text evidence="1">The sequence shown here is derived from an EMBL/GenBank/DDBJ whole genome shotgun (WGS) entry which is preliminary data.</text>
</comment>
<organism evidence="1 2">
    <name type="scientific">Hyalomma asiaticum</name>
    <name type="common">Tick</name>
    <dbReference type="NCBI Taxonomy" id="266040"/>
    <lineage>
        <taxon>Eukaryota</taxon>
        <taxon>Metazoa</taxon>
        <taxon>Ecdysozoa</taxon>
        <taxon>Arthropoda</taxon>
        <taxon>Chelicerata</taxon>
        <taxon>Arachnida</taxon>
        <taxon>Acari</taxon>
        <taxon>Parasitiformes</taxon>
        <taxon>Ixodida</taxon>
        <taxon>Ixodoidea</taxon>
        <taxon>Ixodidae</taxon>
        <taxon>Hyalomminae</taxon>
        <taxon>Hyalomma</taxon>
    </lineage>
</organism>
<gene>
    <name evidence="1" type="ORF">HPB50_006632</name>
</gene>
<sequence length="190" mass="20840">MTLTLPLMTIVAVFGAYWFVTCLDALDVAQPLPWRSPPLWLWQKPCFRCRDAASGASLPAAGMVTGVRRFIQVLWFSKSYLGPSSETSRCSAPNSSKAGSYVDEVLVSFDVKSLFASVPKDLAVKVCTAVLDSDPTLPERTPFDVPDLSRVRQFCLGNTYFTLQQSFFKQVHETAMGASISVTAADLTLE</sequence>
<dbReference type="EMBL" id="CM023490">
    <property type="protein sequence ID" value="KAH6942490.1"/>
    <property type="molecule type" value="Genomic_DNA"/>
</dbReference>
<accession>A0ACB7T6D3</accession>
<dbReference type="Proteomes" id="UP000821845">
    <property type="component" value="Chromosome 10"/>
</dbReference>
<reference evidence="1" key="1">
    <citation type="submission" date="2020-05" db="EMBL/GenBank/DDBJ databases">
        <title>Large-scale comparative analyses of tick genomes elucidate their genetic diversity and vector capacities.</title>
        <authorList>
            <person name="Jia N."/>
            <person name="Wang J."/>
            <person name="Shi W."/>
            <person name="Du L."/>
            <person name="Sun Y."/>
            <person name="Zhan W."/>
            <person name="Jiang J."/>
            <person name="Wang Q."/>
            <person name="Zhang B."/>
            <person name="Ji P."/>
            <person name="Sakyi L.B."/>
            <person name="Cui X."/>
            <person name="Yuan T."/>
            <person name="Jiang B."/>
            <person name="Yang W."/>
            <person name="Lam T.T.-Y."/>
            <person name="Chang Q."/>
            <person name="Ding S."/>
            <person name="Wang X."/>
            <person name="Zhu J."/>
            <person name="Ruan X."/>
            <person name="Zhao L."/>
            <person name="Wei J."/>
            <person name="Que T."/>
            <person name="Du C."/>
            <person name="Cheng J."/>
            <person name="Dai P."/>
            <person name="Han X."/>
            <person name="Huang E."/>
            <person name="Gao Y."/>
            <person name="Liu J."/>
            <person name="Shao H."/>
            <person name="Ye R."/>
            <person name="Li L."/>
            <person name="Wei W."/>
            <person name="Wang X."/>
            <person name="Wang C."/>
            <person name="Yang T."/>
            <person name="Huo Q."/>
            <person name="Li W."/>
            <person name="Guo W."/>
            <person name="Chen H."/>
            <person name="Zhou L."/>
            <person name="Ni X."/>
            <person name="Tian J."/>
            <person name="Zhou Y."/>
            <person name="Sheng Y."/>
            <person name="Liu T."/>
            <person name="Pan Y."/>
            <person name="Xia L."/>
            <person name="Li J."/>
            <person name="Zhao F."/>
            <person name="Cao W."/>
        </authorList>
    </citation>
    <scope>NUCLEOTIDE SEQUENCE</scope>
    <source>
        <strain evidence="1">Hyas-2018</strain>
    </source>
</reference>
<proteinExistence type="predicted"/>
<evidence type="ECO:0000313" key="1">
    <source>
        <dbReference type="EMBL" id="KAH6942490.1"/>
    </source>
</evidence>